<dbReference type="Proteomes" id="UP000178558">
    <property type="component" value="Unassembled WGS sequence"/>
</dbReference>
<dbReference type="PROSITE" id="PS51186">
    <property type="entry name" value="GNAT"/>
    <property type="match status" value="1"/>
</dbReference>
<accession>A0A1F7J6S3</accession>
<evidence type="ECO:0000313" key="3">
    <source>
        <dbReference type="Proteomes" id="UP000178558"/>
    </source>
</evidence>
<proteinExistence type="predicted"/>
<feature type="domain" description="N-acetyltransferase" evidence="1">
    <location>
        <begin position="6"/>
        <end position="159"/>
    </location>
</feature>
<dbReference type="Pfam" id="PF13508">
    <property type="entry name" value="Acetyltransf_7"/>
    <property type="match status" value="1"/>
</dbReference>
<name>A0A1F7J6S3_9BACT</name>
<dbReference type="InterPro" id="IPR016181">
    <property type="entry name" value="Acyl_CoA_acyltransferase"/>
</dbReference>
<dbReference type="InterPro" id="IPR000182">
    <property type="entry name" value="GNAT_dom"/>
</dbReference>
<dbReference type="Gene3D" id="3.40.630.30">
    <property type="match status" value="1"/>
</dbReference>
<gene>
    <name evidence="2" type="ORF">A3B50_02580</name>
</gene>
<dbReference type="GO" id="GO:0016747">
    <property type="term" value="F:acyltransferase activity, transferring groups other than amino-acyl groups"/>
    <property type="evidence" value="ECO:0007669"/>
    <property type="project" value="InterPro"/>
</dbReference>
<sequence>MKDDLYVQERITEDQIEELIKRSAADVKIKKFTSDRRRFKSKKIFNTWKKNKKIFILTNKKKILLGLIWFEKKRLPVDELRKKFKEYDLTFAIRLYEEVRGQGLAKPFMKEAFNEITDRYVWLSTLSNNKTAANLYTKFGFEPVGEYDRRLYMIYENRK</sequence>
<protein>
    <recommendedName>
        <fullName evidence="1">N-acetyltransferase domain-containing protein</fullName>
    </recommendedName>
</protein>
<dbReference type="AlphaFoldDB" id="A0A1F7J6S3"/>
<evidence type="ECO:0000259" key="1">
    <source>
        <dbReference type="PROSITE" id="PS51186"/>
    </source>
</evidence>
<dbReference type="SUPFAM" id="SSF55729">
    <property type="entry name" value="Acyl-CoA N-acyltransferases (Nat)"/>
    <property type="match status" value="1"/>
</dbReference>
<reference evidence="2 3" key="1">
    <citation type="journal article" date="2016" name="Nat. Commun.">
        <title>Thousands of microbial genomes shed light on interconnected biogeochemical processes in an aquifer system.</title>
        <authorList>
            <person name="Anantharaman K."/>
            <person name="Brown C.T."/>
            <person name="Hug L.A."/>
            <person name="Sharon I."/>
            <person name="Castelle C.J."/>
            <person name="Probst A.J."/>
            <person name="Thomas B.C."/>
            <person name="Singh A."/>
            <person name="Wilkins M.J."/>
            <person name="Karaoz U."/>
            <person name="Brodie E.L."/>
            <person name="Williams K.H."/>
            <person name="Hubbard S.S."/>
            <person name="Banfield J.F."/>
        </authorList>
    </citation>
    <scope>NUCLEOTIDE SEQUENCE [LARGE SCALE GENOMIC DNA]</scope>
</reference>
<organism evidence="2 3">
    <name type="scientific">Candidatus Roizmanbacteria bacterium RIFCSPLOWO2_01_FULL_40_42</name>
    <dbReference type="NCBI Taxonomy" id="1802066"/>
    <lineage>
        <taxon>Bacteria</taxon>
        <taxon>Candidatus Roizmaniibacteriota</taxon>
    </lineage>
</organism>
<evidence type="ECO:0000313" key="2">
    <source>
        <dbReference type="EMBL" id="OGK51307.1"/>
    </source>
</evidence>
<comment type="caution">
    <text evidence="2">The sequence shown here is derived from an EMBL/GenBank/DDBJ whole genome shotgun (WGS) entry which is preliminary data.</text>
</comment>
<dbReference type="EMBL" id="MGAQ01000001">
    <property type="protein sequence ID" value="OGK51307.1"/>
    <property type="molecule type" value="Genomic_DNA"/>
</dbReference>